<dbReference type="OrthoDB" id="566238at2759"/>
<dbReference type="SUPFAM" id="SSF52821">
    <property type="entry name" value="Rhodanese/Cell cycle control phosphatase"/>
    <property type="match status" value="1"/>
</dbReference>
<reference evidence="3" key="1">
    <citation type="submission" date="2010-02" db="EMBL/GenBank/DDBJ databases">
        <title>Sequencing and annotation of the Blastocystis hominis genome.</title>
        <authorList>
            <person name="Wincker P."/>
        </authorList>
    </citation>
    <scope>NUCLEOTIDE SEQUENCE</scope>
    <source>
        <strain evidence="3">Singapore isolate B</strain>
    </source>
</reference>
<feature type="domain" description="Rhodanese" evidence="2">
    <location>
        <begin position="84"/>
        <end position="165"/>
    </location>
</feature>
<proteinExistence type="predicted"/>
<feature type="transmembrane region" description="Helical" evidence="1">
    <location>
        <begin position="12"/>
        <end position="30"/>
    </location>
</feature>
<dbReference type="RefSeq" id="XP_012894723.1">
    <property type="nucleotide sequence ID" value="XM_013039269.1"/>
</dbReference>
<accession>D8LYM0</accession>
<dbReference type="Gene3D" id="3.40.250.10">
    <property type="entry name" value="Rhodanese-like domain"/>
    <property type="match status" value="1"/>
</dbReference>
<keyword evidence="4" id="KW-1185">Reference proteome</keyword>
<dbReference type="EMBL" id="FN668639">
    <property type="protein sequence ID" value="CBK20675.2"/>
    <property type="molecule type" value="Genomic_DNA"/>
</dbReference>
<evidence type="ECO:0000313" key="3">
    <source>
        <dbReference type="EMBL" id="CBK20675.2"/>
    </source>
</evidence>
<keyword evidence="1" id="KW-1133">Transmembrane helix</keyword>
<dbReference type="GeneID" id="24918249"/>
<dbReference type="AlphaFoldDB" id="D8LYM0"/>
<keyword evidence="1" id="KW-0812">Transmembrane</keyword>
<dbReference type="PROSITE" id="PS50206">
    <property type="entry name" value="RHODANESE_3"/>
    <property type="match status" value="1"/>
</dbReference>
<evidence type="ECO:0000259" key="2">
    <source>
        <dbReference type="PROSITE" id="PS50206"/>
    </source>
</evidence>
<dbReference type="Pfam" id="PF00581">
    <property type="entry name" value="Rhodanese"/>
    <property type="match status" value="1"/>
</dbReference>
<keyword evidence="1" id="KW-0472">Membrane</keyword>
<sequence length="170" mass="19761">MLGTTIYRRDRLRRLIVIALLAFVAYTLLLRPVKSIREVNVKLGKDGGSSIETLEVEEPESEMLAEEISAEELYIIRTRSNEYILIVDARSKEEFDEAHISGALPLEKFEKTDFDRFPKIRVFFYSNHQDRSKETANYYASRGIKAIYLKGGLTEWDHEQRARLVERSSL</sequence>
<organism evidence="3">
    <name type="scientific">Blastocystis hominis</name>
    <dbReference type="NCBI Taxonomy" id="12968"/>
    <lineage>
        <taxon>Eukaryota</taxon>
        <taxon>Sar</taxon>
        <taxon>Stramenopiles</taxon>
        <taxon>Bigyra</taxon>
        <taxon>Opalozoa</taxon>
        <taxon>Opalinata</taxon>
        <taxon>Blastocystidae</taxon>
        <taxon>Blastocystis</taxon>
    </lineage>
</organism>
<dbReference type="InParanoid" id="D8LYM0"/>
<name>D8LYM0_BLAHO</name>
<dbReference type="CDD" id="cd00158">
    <property type="entry name" value="RHOD"/>
    <property type="match status" value="1"/>
</dbReference>
<protein>
    <submittedName>
        <fullName evidence="3">Rhodanese-like protein</fullName>
    </submittedName>
</protein>
<dbReference type="InterPro" id="IPR036873">
    <property type="entry name" value="Rhodanese-like_dom_sf"/>
</dbReference>
<dbReference type="Proteomes" id="UP000008312">
    <property type="component" value="Unassembled WGS sequence"/>
</dbReference>
<evidence type="ECO:0000313" key="4">
    <source>
        <dbReference type="Proteomes" id="UP000008312"/>
    </source>
</evidence>
<gene>
    <name evidence="3" type="ORF">GSBLH_T00000964001</name>
</gene>
<dbReference type="SMART" id="SM00450">
    <property type="entry name" value="RHOD"/>
    <property type="match status" value="1"/>
</dbReference>
<dbReference type="InterPro" id="IPR001763">
    <property type="entry name" value="Rhodanese-like_dom"/>
</dbReference>
<evidence type="ECO:0000256" key="1">
    <source>
        <dbReference type="SAM" id="Phobius"/>
    </source>
</evidence>